<evidence type="ECO:0000256" key="1">
    <source>
        <dbReference type="SAM" id="SignalP"/>
    </source>
</evidence>
<accession>A0A261G4U6</accession>
<dbReference type="PROSITE" id="PS51257">
    <property type="entry name" value="PROKAR_LIPOPROTEIN"/>
    <property type="match status" value="1"/>
</dbReference>
<dbReference type="InterPro" id="IPR050490">
    <property type="entry name" value="Bact_solute-bd_prot1"/>
</dbReference>
<dbReference type="RefSeq" id="WP_244569247.1">
    <property type="nucleotide sequence ID" value="NZ_MWWY01000006.1"/>
</dbReference>
<evidence type="ECO:0000313" key="3">
    <source>
        <dbReference type="Proteomes" id="UP000216074"/>
    </source>
</evidence>
<keyword evidence="3" id="KW-1185">Reference proteome</keyword>
<gene>
    <name evidence="2" type="ORF">BHAP_0391</name>
</gene>
<sequence length="441" mass="46943">MINKRMMAGFAAVAALSMGLAGCGSDTSNNTNTNAGGDTGSTDEVVNITYMHRLPDNDGMVLVNDIVAKWNKEHPNIQVKATKFDGKASEMIKKLETDVKSDTAPDLAQIGYSELPEVFTKGMLQDVSEYAEQYKDHFAAGPYALMQVNGKSYGLPQDTGPLTYFYNKAEFDKLGITVPKTADELIETAKKTAAQGKYIMSFQPDEAMMTMSGQAGASGAWYKIDGDQWVVDTQTAGSKAVADVYQQLLDAKAATTNQRWDASFDASLQDGSLIGTVAAAWEAPLFMSSAGDASSGQWQVTQIGDWFGNGTKTGADGGSGVAVLKTSKHPKEAMEFLDWFNTQVADLVSQGLVVAATTADAETPEDWATFFGGQDIMAEFKTANANMSDFIYIPGFSAVGAKMSETAAKVVDGSAKVADIFADAQTTSVATLKDLGLSVKE</sequence>
<feature type="chain" id="PRO_5038858961" evidence="1">
    <location>
        <begin position="22"/>
        <end position="441"/>
    </location>
</feature>
<proteinExistence type="predicted"/>
<dbReference type="PANTHER" id="PTHR43649:SF12">
    <property type="entry name" value="DIACETYLCHITOBIOSE BINDING PROTEIN DASA"/>
    <property type="match status" value="1"/>
</dbReference>
<dbReference type="PANTHER" id="PTHR43649">
    <property type="entry name" value="ARABINOSE-BINDING PROTEIN-RELATED"/>
    <property type="match status" value="1"/>
</dbReference>
<comment type="caution">
    <text evidence="2">The sequence shown here is derived from an EMBL/GenBank/DDBJ whole genome shotgun (WGS) entry which is preliminary data.</text>
</comment>
<keyword evidence="1" id="KW-0732">Signal</keyword>
<evidence type="ECO:0000313" key="2">
    <source>
        <dbReference type="EMBL" id="OZG66223.1"/>
    </source>
</evidence>
<name>A0A261G4U6_9BIFI</name>
<dbReference type="SUPFAM" id="SSF53850">
    <property type="entry name" value="Periplasmic binding protein-like II"/>
    <property type="match status" value="1"/>
</dbReference>
<organism evidence="2 3">
    <name type="scientific">Bifidobacterium hapali</name>
    <dbReference type="NCBI Taxonomy" id="1630172"/>
    <lineage>
        <taxon>Bacteria</taxon>
        <taxon>Bacillati</taxon>
        <taxon>Actinomycetota</taxon>
        <taxon>Actinomycetes</taxon>
        <taxon>Bifidobacteriales</taxon>
        <taxon>Bifidobacteriaceae</taxon>
        <taxon>Bifidobacterium</taxon>
    </lineage>
</organism>
<dbReference type="Proteomes" id="UP000216074">
    <property type="component" value="Unassembled WGS sequence"/>
</dbReference>
<feature type="signal peptide" evidence="1">
    <location>
        <begin position="1"/>
        <end position="21"/>
    </location>
</feature>
<dbReference type="AlphaFoldDB" id="A0A261G4U6"/>
<dbReference type="Pfam" id="PF01547">
    <property type="entry name" value="SBP_bac_1"/>
    <property type="match status" value="1"/>
</dbReference>
<dbReference type="Gene3D" id="3.40.190.10">
    <property type="entry name" value="Periplasmic binding protein-like II"/>
    <property type="match status" value="2"/>
</dbReference>
<dbReference type="EMBL" id="MWWY01000006">
    <property type="protein sequence ID" value="OZG66223.1"/>
    <property type="molecule type" value="Genomic_DNA"/>
</dbReference>
<dbReference type="InterPro" id="IPR006059">
    <property type="entry name" value="SBP"/>
</dbReference>
<reference evidence="2 3" key="1">
    <citation type="journal article" date="2017" name="BMC Genomics">
        <title>Comparative genomic and phylogenomic analyses of the Bifidobacteriaceae family.</title>
        <authorList>
            <person name="Lugli G.A."/>
            <person name="Milani C."/>
            <person name="Turroni F."/>
            <person name="Duranti S."/>
            <person name="Mancabelli L."/>
            <person name="Mangifesta M."/>
            <person name="Ferrario C."/>
            <person name="Modesto M."/>
            <person name="Mattarelli P."/>
            <person name="Jiri K."/>
            <person name="van Sinderen D."/>
            <person name="Ventura M."/>
        </authorList>
    </citation>
    <scope>NUCLEOTIDE SEQUENCE [LARGE SCALE GENOMIC DNA]</scope>
    <source>
        <strain evidence="2 3">DSM 100202</strain>
    </source>
</reference>
<protein>
    <submittedName>
        <fullName evidence="2">ABC transporter substrate-binding protein</fullName>
    </submittedName>
</protein>